<dbReference type="InterPro" id="IPR003347">
    <property type="entry name" value="JmjC_dom"/>
</dbReference>
<dbReference type="PROSITE" id="PS51184">
    <property type="entry name" value="JMJC"/>
    <property type="match status" value="1"/>
</dbReference>
<dbReference type="AlphaFoldDB" id="A0A913Z1I4"/>
<dbReference type="InterPro" id="IPR041667">
    <property type="entry name" value="Cupin_8"/>
</dbReference>
<reference evidence="3" key="1">
    <citation type="submission" date="2022-11" db="UniProtKB">
        <authorList>
            <consortium name="EnsemblMetazoa"/>
        </authorList>
    </citation>
    <scope>IDENTIFICATION</scope>
</reference>
<evidence type="ECO:0000256" key="1">
    <source>
        <dbReference type="SAM" id="MobiDB-lite"/>
    </source>
</evidence>
<organism evidence="3 4">
    <name type="scientific">Patiria miniata</name>
    <name type="common">Bat star</name>
    <name type="synonym">Asterina miniata</name>
    <dbReference type="NCBI Taxonomy" id="46514"/>
    <lineage>
        <taxon>Eukaryota</taxon>
        <taxon>Metazoa</taxon>
        <taxon>Echinodermata</taxon>
        <taxon>Eleutherozoa</taxon>
        <taxon>Asterozoa</taxon>
        <taxon>Asteroidea</taxon>
        <taxon>Valvatacea</taxon>
        <taxon>Valvatida</taxon>
        <taxon>Asterinidae</taxon>
        <taxon>Patiria</taxon>
    </lineage>
</organism>
<dbReference type="Gene3D" id="2.60.120.10">
    <property type="entry name" value="Jelly Rolls"/>
    <property type="match status" value="1"/>
</dbReference>
<dbReference type="SUPFAM" id="SSF51197">
    <property type="entry name" value="Clavaminate synthase-like"/>
    <property type="match status" value="1"/>
</dbReference>
<dbReference type="SMART" id="SM00558">
    <property type="entry name" value="JmjC"/>
    <property type="match status" value="1"/>
</dbReference>
<feature type="compositionally biased region" description="Polar residues" evidence="1">
    <location>
        <begin position="252"/>
        <end position="268"/>
    </location>
</feature>
<protein>
    <recommendedName>
        <fullName evidence="2">JmjC domain-containing protein</fullName>
    </recommendedName>
</protein>
<evidence type="ECO:0000313" key="3">
    <source>
        <dbReference type="EnsemblMetazoa" id="XP_038044861.1"/>
    </source>
</evidence>
<accession>A0A913Z1I4</accession>
<dbReference type="EnsemblMetazoa" id="XM_038188934.1">
    <property type="protein sequence ID" value="XP_038044862.1"/>
    <property type="gene ID" value="LOC119719461"/>
</dbReference>
<name>A0A913Z1I4_PATMI</name>
<evidence type="ECO:0000259" key="2">
    <source>
        <dbReference type="PROSITE" id="PS51184"/>
    </source>
</evidence>
<dbReference type="OMA" id="WDLEAHE"/>
<sequence length="433" mass="49734">MVNGLNVSEHQLSLVGCIVHVHMSAAMFHFDNEPVEILRAEQLSSEVFNQRYRNKHPIILSQVISDWLPKTKWTTSYLQKALKHQFQDGLPVFVSHDNRQFINHPDVTKTITCTAEEFLSRVFNGQDVCNVQIPTTASDEDGQTEKQRYYLRTFSMPEILFRDINVPNQIKALLDVVCYIKDEDCFNHRELFSQDISSKGNGHCPVHDLESASDKEIGSPWEEMLSPPCNCATSCNDDSSLAPLVKQNQSPIKSTSFQVQDTNQPSKSESSEQRDAVEEIQKSGHRHSNKSVALECQEIYTRIFNQSTMQLWIGTRGNITPLHYDRNHGLLAQILGRKELILFSHEDTHNVYPHVSYPERAHTSRVDLHRLADDKRFPKLRNAQPYHCILQPGELLYMPPFWWHDVTSLDDCISVTLPWDISSNEDVPVCMFM</sequence>
<dbReference type="Proteomes" id="UP000887568">
    <property type="component" value="Unplaced"/>
</dbReference>
<feature type="domain" description="JmjC" evidence="2">
    <location>
        <begin position="283"/>
        <end position="433"/>
    </location>
</feature>
<feature type="region of interest" description="Disordered" evidence="1">
    <location>
        <begin position="252"/>
        <end position="289"/>
    </location>
</feature>
<feature type="compositionally biased region" description="Basic and acidic residues" evidence="1">
    <location>
        <begin position="269"/>
        <end position="282"/>
    </location>
</feature>
<dbReference type="RefSeq" id="XP_038044862.1">
    <property type="nucleotide sequence ID" value="XM_038188934.1"/>
</dbReference>
<dbReference type="GeneID" id="119719461"/>
<dbReference type="PANTHER" id="PTHR12461:SF90">
    <property type="entry name" value="JUMONJI-LIKE PROTEIN"/>
    <property type="match status" value="1"/>
</dbReference>
<dbReference type="InterPro" id="IPR014710">
    <property type="entry name" value="RmlC-like_jellyroll"/>
</dbReference>
<dbReference type="EnsemblMetazoa" id="XM_038188933.1">
    <property type="protein sequence ID" value="XP_038044861.1"/>
    <property type="gene ID" value="LOC119719461"/>
</dbReference>
<dbReference type="Pfam" id="PF13621">
    <property type="entry name" value="Cupin_8"/>
    <property type="match status" value="1"/>
</dbReference>
<dbReference type="RefSeq" id="XP_038044861.1">
    <property type="nucleotide sequence ID" value="XM_038188933.1"/>
</dbReference>
<dbReference type="PANTHER" id="PTHR12461">
    <property type="entry name" value="HYPOXIA-INDUCIBLE FACTOR 1 ALPHA INHIBITOR-RELATED"/>
    <property type="match status" value="1"/>
</dbReference>
<dbReference type="Gene3D" id="2.60.120.650">
    <property type="entry name" value="Cupin"/>
    <property type="match status" value="1"/>
</dbReference>
<dbReference type="OrthoDB" id="263283at2759"/>
<keyword evidence="4" id="KW-1185">Reference proteome</keyword>
<proteinExistence type="predicted"/>
<evidence type="ECO:0000313" key="4">
    <source>
        <dbReference type="Proteomes" id="UP000887568"/>
    </source>
</evidence>